<feature type="domain" description="3-dehydroquinate synthase N-terminal" evidence="19">
    <location>
        <begin position="70"/>
        <end position="183"/>
    </location>
</feature>
<dbReference type="Gene3D" id="1.20.1090.10">
    <property type="entry name" value="Dehydroquinate synthase-like - alpha domain"/>
    <property type="match status" value="1"/>
</dbReference>
<dbReference type="Gene3D" id="3.40.50.1970">
    <property type="match status" value="1"/>
</dbReference>
<evidence type="ECO:0000259" key="19">
    <source>
        <dbReference type="Pfam" id="PF01761"/>
    </source>
</evidence>
<dbReference type="GO" id="GO:0005737">
    <property type="term" value="C:cytoplasm"/>
    <property type="evidence" value="ECO:0007669"/>
    <property type="project" value="UniProtKB-SubCell"/>
</dbReference>
<dbReference type="PANTHER" id="PTHR43622:SF7">
    <property type="entry name" value="3-DEHYDROQUINATE SYNTHASE, CHLOROPLASTIC"/>
    <property type="match status" value="1"/>
</dbReference>
<protein>
    <recommendedName>
        <fullName evidence="9">3-dehydroquinate synthase</fullName>
        <ecNumber evidence="8">4.2.3.4</ecNumber>
    </recommendedName>
</protein>
<keyword evidence="16" id="KW-0057">Aromatic amino acid biosynthesis</keyword>
<comment type="similarity">
    <text evidence="7">Belongs to the sugar phosphate cyclases superfamily. Dehydroquinate synthase family.</text>
</comment>
<keyword evidence="17" id="KW-0456">Lyase</keyword>
<comment type="catalytic activity">
    <reaction evidence="1">
        <text>7-phospho-2-dehydro-3-deoxy-D-arabino-heptonate = 3-dehydroquinate + phosphate</text>
        <dbReference type="Rhea" id="RHEA:21968"/>
        <dbReference type="ChEBI" id="CHEBI:32364"/>
        <dbReference type="ChEBI" id="CHEBI:43474"/>
        <dbReference type="ChEBI" id="CHEBI:58394"/>
        <dbReference type="EC" id="4.2.3.4"/>
    </reaction>
</comment>
<evidence type="ECO:0000256" key="5">
    <source>
        <dbReference type="ARBA" id="ARBA00004496"/>
    </source>
</evidence>
<dbReference type="EC" id="4.2.3.4" evidence="8"/>
<dbReference type="Pfam" id="PF01761">
    <property type="entry name" value="DHQ_synthase"/>
    <property type="match status" value="1"/>
</dbReference>
<dbReference type="InterPro" id="IPR016037">
    <property type="entry name" value="DHQ_synth_AroB"/>
</dbReference>
<keyword evidence="11" id="KW-0028">Amino-acid biosynthesis</keyword>
<keyword evidence="10" id="KW-0963">Cytoplasm</keyword>
<dbReference type="InterPro" id="IPR030960">
    <property type="entry name" value="DHQS/DOIS_N"/>
</dbReference>
<dbReference type="InterPro" id="IPR056179">
    <property type="entry name" value="DHQS_C"/>
</dbReference>
<comment type="cofactor">
    <cofactor evidence="4">
        <name>Zn(2+)</name>
        <dbReference type="ChEBI" id="CHEBI:29105"/>
    </cofactor>
</comment>
<evidence type="ECO:0000256" key="15">
    <source>
        <dbReference type="ARBA" id="ARBA00023027"/>
    </source>
</evidence>
<dbReference type="Pfam" id="PF24621">
    <property type="entry name" value="DHQS_C"/>
    <property type="match status" value="1"/>
</dbReference>
<dbReference type="EMBL" id="LAZR01000166">
    <property type="protein sequence ID" value="KKN84848.1"/>
    <property type="molecule type" value="Genomic_DNA"/>
</dbReference>
<evidence type="ECO:0000256" key="14">
    <source>
        <dbReference type="ARBA" id="ARBA00022833"/>
    </source>
</evidence>
<dbReference type="NCBIfam" id="TIGR01357">
    <property type="entry name" value="aroB"/>
    <property type="match status" value="1"/>
</dbReference>
<keyword evidence="13" id="KW-0547">Nucleotide-binding</keyword>
<dbReference type="SUPFAM" id="SSF56796">
    <property type="entry name" value="Dehydroquinate synthase-like"/>
    <property type="match status" value="1"/>
</dbReference>
<dbReference type="HAMAP" id="MF_00110">
    <property type="entry name" value="DHQ_synthase"/>
    <property type="match status" value="1"/>
</dbReference>
<evidence type="ECO:0000313" key="21">
    <source>
        <dbReference type="EMBL" id="KKN84848.1"/>
    </source>
</evidence>
<dbReference type="GO" id="GO:0000166">
    <property type="term" value="F:nucleotide binding"/>
    <property type="evidence" value="ECO:0007669"/>
    <property type="project" value="UniProtKB-KW"/>
</dbReference>
<evidence type="ECO:0000256" key="3">
    <source>
        <dbReference type="ARBA" id="ARBA00001941"/>
    </source>
</evidence>
<proteinExistence type="inferred from homology"/>
<evidence type="ECO:0000256" key="6">
    <source>
        <dbReference type="ARBA" id="ARBA00004661"/>
    </source>
</evidence>
<dbReference type="CDD" id="cd08195">
    <property type="entry name" value="DHQS"/>
    <property type="match status" value="1"/>
</dbReference>
<dbReference type="GO" id="GO:0009073">
    <property type="term" value="P:aromatic amino acid family biosynthetic process"/>
    <property type="evidence" value="ECO:0007669"/>
    <property type="project" value="UniProtKB-KW"/>
</dbReference>
<organism evidence="21">
    <name type="scientific">marine sediment metagenome</name>
    <dbReference type="NCBI Taxonomy" id="412755"/>
    <lineage>
        <taxon>unclassified sequences</taxon>
        <taxon>metagenomes</taxon>
        <taxon>ecological metagenomes</taxon>
    </lineage>
</organism>
<comment type="pathway">
    <text evidence="6">Metabolic intermediate biosynthesis; chorismate biosynthesis; chorismate from D-erythrose 4-phosphate and phosphoenolpyruvate: step 2/7.</text>
</comment>
<dbReference type="GO" id="GO:0008652">
    <property type="term" value="P:amino acid biosynthetic process"/>
    <property type="evidence" value="ECO:0007669"/>
    <property type="project" value="UniProtKB-KW"/>
</dbReference>
<dbReference type="PIRSF" id="PIRSF001455">
    <property type="entry name" value="DHQ_synth"/>
    <property type="match status" value="1"/>
</dbReference>
<keyword evidence="18" id="KW-0170">Cobalt</keyword>
<comment type="subcellular location">
    <subcellularLocation>
        <location evidence="5">Cytoplasm</location>
    </subcellularLocation>
</comment>
<gene>
    <name evidence="21" type="ORF">LCGC14_0285120</name>
</gene>
<comment type="cofactor">
    <cofactor evidence="3">
        <name>Co(2+)</name>
        <dbReference type="ChEBI" id="CHEBI:48828"/>
    </cofactor>
</comment>
<evidence type="ECO:0000256" key="8">
    <source>
        <dbReference type="ARBA" id="ARBA00013031"/>
    </source>
</evidence>
<comment type="caution">
    <text evidence="21">The sequence shown here is derived from an EMBL/GenBank/DDBJ whole genome shotgun (WGS) entry which is preliminary data.</text>
</comment>
<accession>A0A0F9X0H7</accession>
<evidence type="ECO:0000256" key="17">
    <source>
        <dbReference type="ARBA" id="ARBA00023239"/>
    </source>
</evidence>
<evidence type="ECO:0000256" key="16">
    <source>
        <dbReference type="ARBA" id="ARBA00023141"/>
    </source>
</evidence>
<evidence type="ECO:0000256" key="1">
    <source>
        <dbReference type="ARBA" id="ARBA00001393"/>
    </source>
</evidence>
<dbReference type="GO" id="GO:0046872">
    <property type="term" value="F:metal ion binding"/>
    <property type="evidence" value="ECO:0007669"/>
    <property type="project" value="UniProtKB-KW"/>
</dbReference>
<evidence type="ECO:0000256" key="2">
    <source>
        <dbReference type="ARBA" id="ARBA00001911"/>
    </source>
</evidence>
<evidence type="ECO:0000256" key="10">
    <source>
        <dbReference type="ARBA" id="ARBA00022490"/>
    </source>
</evidence>
<reference evidence="21" key="1">
    <citation type="journal article" date="2015" name="Nature">
        <title>Complex archaea that bridge the gap between prokaryotes and eukaryotes.</title>
        <authorList>
            <person name="Spang A."/>
            <person name="Saw J.H."/>
            <person name="Jorgensen S.L."/>
            <person name="Zaremba-Niedzwiedzka K."/>
            <person name="Martijn J."/>
            <person name="Lind A.E."/>
            <person name="van Eijk R."/>
            <person name="Schleper C."/>
            <person name="Guy L."/>
            <person name="Ettema T.J."/>
        </authorList>
    </citation>
    <scope>NUCLEOTIDE SEQUENCE</scope>
</reference>
<evidence type="ECO:0000256" key="11">
    <source>
        <dbReference type="ARBA" id="ARBA00022605"/>
    </source>
</evidence>
<comment type="cofactor">
    <cofactor evidence="2">
        <name>NAD(+)</name>
        <dbReference type="ChEBI" id="CHEBI:57540"/>
    </cofactor>
</comment>
<keyword evidence="15" id="KW-0520">NAD</keyword>
<evidence type="ECO:0000256" key="9">
    <source>
        <dbReference type="ARBA" id="ARBA00017684"/>
    </source>
</evidence>
<evidence type="ECO:0000259" key="20">
    <source>
        <dbReference type="Pfam" id="PF24621"/>
    </source>
</evidence>
<feature type="domain" description="3-dehydroquinate synthase C-terminal" evidence="20">
    <location>
        <begin position="185"/>
        <end position="328"/>
    </location>
</feature>
<evidence type="ECO:0000256" key="12">
    <source>
        <dbReference type="ARBA" id="ARBA00022723"/>
    </source>
</evidence>
<dbReference type="PANTHER" id="PTHR43622">
    <property type="entry name" value="3-DEHYDROQUINATE SYNTHASE"/>
    <property type="match status" value="1"/>
</dbReference>
<dbReference type="GO" id="GO:0003856">
    <property type="term" value="F:3-dehydroquinate synthase activity"/>
    <property type="evidence" value="ECO:0007669"/>
    <property type="project" value="UniProtKB-EC"/>
</dbReference>
<sequence>MDKTITVALGQRSYDVRVGAGVLSELGRTITELGEVSSVVVISDTTVGQLHGPRVMQLLGSAGLTVGSLSFPAGEASKTLATYGELMDDLFSLSPAIDRQSVIVALGGGVTGDLAGFVAATALRGMRWVQCPTTLLADVDASVGGKTAVDHPTGKNLIGAFYQPKAVLIDVETLTSLPREQLSSGLAECVKHGVIRDAGLLAFISENADDILACGSDTMIELIARNVAIKAAVVSADERESDQRAHLNFGHTIGHAIEVLVGYDAIPHGRAVSLGMVAACRMAVERKLLPAADADPITAVLERLGLPVTCDALGPDDIWRIMQHDKKTRAGKVRMVLPSKVGHVEIYDDITARDVRSSLRALLP</sequence>
<dbReference type="AlphaFoldDB" id="A0A0F9X0H7"/>
<evidence type="ECO:0000256" key="13">
    <source>
        <dbReference type="ARBA" id="ARBA00022741"/>
    </source>
</evidence>
<dbReference type="InterPro" id="IPR050071">
    <property type="entry name" value="Dehydroquinate_synthase"/>
</dbReference>
<dbReference type="FunFam" id="3.40.50.1970:FF:000007">
    <property type="entry name" value="Pentafunctional AROM polypeptide"/>
    <property type="match status" value="1"/>
</dbReference>
<dbReference type="InterPro" id="IPR030963">
    <property type="entry name" value="DHQ_synth_fam"/>
</dbReference>
<name>A0A0F9X0H7_9ZZZZ</name>
<evidence type="ECO:0000256" key="4">
    <source>
        <dbReference type="ARBA" id="ARBA00001947"/>
    </source>
</evidence>
<evidence type="ECO:0000256" key="18">
    <source>
        <dbReference type="ARBA" id="ARBA00023285"/>
    </source>
</evidence>
<keyword evidence="14" id="KW-0862">Zinc</keyword>
<keyword evidence="12" id="KW-0479">Metal-binding</keyword>
<evidence type="ECO:0000256" key="7">
    <source>
        <dbReference type="ARBA" id="ARBA00005412"/>
    </source>
</evidence>